<sequence>MQGGFAALLAGSGLQAFRQDDGSYGLRPVPVDKRGETTLAPVTVTDRAGLGSLTEGTGAYTTGSTSAATGMNLKLRETPQSVSVITRQRIEDQNLASMDDIMQQTVGVSTVQTGMANGTYIRGYQVSNFQVDGVSTTFQSFGTQSNMGFGSMDSAVYDSVAVVRGAAGLLTGAGDPSGSVSLIRKRPTRAFQASVEGSAGRWDQYRAVGDVGGSLNAAGTLRGRFVGAYSEGKSWIDNYRGDKNVAYGIFEADLGGRTLLSLTLERVQESTKGASGNYGNALPVVYSDGSLTLFDRHSNKLPAWASWDSERNTVALSLEHAFNDDWRVQLNYRHDDIDDWHKTLEAYGSFNQSNIFPAPDGWINYFGYEGKTESFSATLNGRYDLFGRQHELVAGFNGSSSEHQTKQKQVAESPWVFAGLPIIDGVAVYPEPDWHDTPTTRRKPSETKQSGFYLATRFHATERLSAIIGGRWSDWDYEDKNRDEHRKFSGVFVPYAGVIYDLSDRISAYASYTEIFQPQSARDVKGSLLDPEEGKNREIGLKGEWFGGRLNASIAAFETRKDNLAVYDWGTTNPVTGDVVARAEDGTKGRGWELEVSGEPAPGWQLQGGYTRFVLRDGKDQRMNTDTLPEHLFKLFTAYTPQNLPRLTLGGGINWQSKVYRSTAQGRLRDIYTQESYAVANLMASYRFDDRLSLNVNLNNVFDKEYRTRVHLHMYGPERNLSASLKYQF</sequence>
<protein>
    <submittedName>
        <fullName evidence="19">TonB-dependent siderophore receptor</fullName>
    </submittedName>
</protein>
<evidence type="ECO:0000256" key="7">
    <source>
        <dbReference type="ARBA" id="ARBA00022729"/>
    </source>
</evidence>
<dbReference type="InterPro" id="IPR012910">
    <property type="entry name" value="Plug_dom"/>
</dbReference>
<keyword evidence="8" id="KW-0408">Iron</keyword>
<dbReference type="GO" id="GO:0015344">
    <property type="term" value="F:siderophore uptake transmembrane transporter activity"/>
    <property type="evidence" value="ECO:0007669"/>
    <property type="project" value="TreeGrafter"/>
</dbReference>
<keyword evidence="9" id="KW-0406">Ion transport</keyword>
<dbReference type="Gene3D" id="2.40.170.20">
    <property type="entry name" value="TonB-dependent receptor, beta-barrel domain"/>
    <property type="match status" value="1"/>
</dbReference>
<dbReference type="SUPFAM" id="SSF56935">
    <property type="entry name" value="Porins"/>
    <property type="match status" value="1"/>
</dbReference>
<comment type="caution">
    <text evidence="19">The sequence shown here is derived from an EMBL/GenBank/DDBJ whole genome shotgun (WGS) entry which is preliminary data.</text>
</comment>
<organism evidence="19 20">
    <name type="scientific">Thauera linaloolentis (strain DSM 12138 / JCM 21573 / CCUG 41526 / CIP 105981 / IAM 15112 / NBRC 102519 / 47Lol)</name>
    <dbReference type="NCBI Taxonomy" id="1123367"/>
    <lineage>
        <taxon>Bacteria</taxon>
        <taxon>Pseudomonadati</taxon>
        <taxon>Pseudomonadota</taxon>
        <taxon>Betaproteobacteria</taxon>
        <taxon>Rhodocyclales</taxon>
        <taxon>Zoogloeaceae</taxon>
        <taxon>Thauera</taxon>
    </lineage>
</organism>
<feature type="short sequence motif" description="TonB C-terminal box" evidence="15">
    <location>
        <begin position="712"/>
        <end position="729"/>
    </location>
</feature>
<keyword evidence="3 14" id="KW-0813">Transport</keyword>
<evidence type="ECO:0000313" key="19">
    <source>
        <dbReference type="EMBL" id="ENO88780.1"/>
    </source>
</evidence>
<dbReference type="Pfam" id="PF00593">
    <property type="entry name" value="TonB_dep_Rec_b-barrel"/>
    <property type="match status" value="1"/>
</dbReference>
<feature type="domain" description="TonB-dependent receptor plug" evidence="18">
    <location>
        <begin position="75"/>
        <end position="178"/>
    </location>
</feature>
<feature type="domain" description="TonB-dependent receptor-like beta-barrel" evidence="17">
    <location>
        <begin position="290"/>
        <end position="701"/>
    </location>
</feature>
<evidence type="ECO:0000256" key="12">
    <source>
        <dbReference type="ARBA" id="ARBA00023170"/>
    </source>
</evidence>
<dbReference type="GO" id="GO:0038023">
    <property type="term" value="F:signaling receptor activity"/>
    <property type="evidence" value="ECO:0007669"/>
    <property type="project" value="InterPro"/>
</dbReference>
<evidence type="ECO:0000256" key="5">
    <source>
        <dbReference type="ARBA" id="ARBA00022496"/>
    </source>
</evidence>
<evidence type="ECO:0000256" key="3">
    <source>
        <dbReference type="ARBA" id="ARBA00022448"/>
    </source>
</evidence>
<dbReference type="PANTHER" id="PTHR32552:SF74">
    <property type="entry name" value="HYDROXAMATE SIDEROPHORE RECEPTOR FHUE"/>
    <property type="match status" value="1"/>
</dbReference>
<dbReference type="AlphaFoldDB" id="N6YB98"/>
<dbReference type="InterPro" id="IPR037066">
    <property type="entry name" value="Plug_dom_sf"/>
</dbReference>
<dbReference type="PANTHER" id="PTHR32552">
    <property type="entry name" value="FERRICHROME IRON RECEPTOR-RELATED"/>
    <property type="match status" value="1"/>
</dbReference>
<comment type="subcellular location">
    <subcellularLocation>
        <location evidence="1 14">Cell outer membrane</location>
        <topology evidence="1 14">Multi-pass membrane protein</topology>
    </subcellularLocation>
</comment>
<name>N6YB98_THAL4</name>
<dbReference type="EMBL" id="AMXE01000022">
    <property type="protein sequence ID" value="ENO88780.1"/>
    <property type="molecule type" value="Genomic_DNA"/>
</dbReference>
<keyword evidence="11 14" id="KW-0472">Membrane</keyword>
<dbReference type="InterPro" id="IPR010917">
    <property type="entry name" value="TonB_rcpt_CS"/>
</dbReference>
<accession>N6YB98</accession>
<evidence type="ECO:0000256" key="11">
    <source>
        <dbReference type="ARBA" id="ARBA00023136"/>
    </source>
</evidence>
<keyword evidence="4 14" id="KW-1134">Transmembrane beta strand</keyword>
<keyword evidence="10 16" id="KW-0798">TonB box</keyword>
<evidence type="ECO:0000256" key="2">
    <source>
        <dbReference type="ARBA" id="ARBA00009810"/>
    </source>
</evidence>
<evidence type="ECO:0000256" key="6">
    <source>
        <dbReference type="ARBA" id="ARBA00022692"/>
    </source>
</evidence>
<dbReference type="FunFam" id="2.170.130.10:FF:000010">
    <property type="entry name" value="Ferripyoverdine receptor"/>
    <property type="match status" value="1"/>
</dbReference>
<dbReference type="InterPro" id="IPR039426">
    <property type="entry name" value="TonB-dep_rcpt-like"/>
</dbReference>
<evidence type="ECO:0000256" key="4">
    <source>
        <dbReference type="ARBA" id="ARBA00022452"/>
    </source>
</evidence>
<dbReference type="STRING" id="1123367.GCA_000621305_00759"/>
<evidence type="ECO:0000256" key="16">
    <source>
        <dbReference type="RuleBase" id="RU003357"/>
    </source>
</evidence>
<evidence type="ECO:0000256" key="13">
    <source>
        <dbReference type="ARBA" id="ARBA00023237"/>
    </source>
</evidence>
<evidence type="ECO:0000256" key="15">
    <source>
        <dbReference type="PROSITE-ProRule" id="PRU10144"/>
    </source>
</evidence>
<dbReference type="PROSITE" id="PS01156">
    <property type="entry name" value="TONB_DEPENDENT_REC_2"/>
    <property type="match status" value="1"/>
</dbReference>
<dbReference type="Gene3D" id="2.170.130.10">
    <property type="entry name" value="TonB-dependent receptor, plug domain"/>
    <property type="match status" value="1"/>
</dbReference>
<dbReference type="InterPro" id="IPR000531">
    <property type="entry name" value="Beta-barrel_TonB"/>
</dbReference>
<comment type="similarity">
    <text evidence="2 14 16">Belongs to the TonB-dependent receptor family.</text>
</comment>
<keyword evidence="13 14" id="KW-0998">Cell outer membrane</keyword>
<dbReference type="eggNOG" id="COG4773">
    <property type="taxonomic scope" value="Bacteria"/>
</dbReference>
<dbReference type="GO" id="GO:0015891">
    <property type="term" value="P:siderophore transport"/>
    <property type="evidence" value="ECO:0007669"/>
    <property type="project" value="InterPro"/>
</dbReference>
<keyword evidence="5" id="KW-0410">Iron transport</keyword>
<evidence type="ECO:0000259" key="18">
    <source>
        <dbReference type="Pfam" id="PF07715"/>
    </source>
</evidence>
<evidence type="ECO:0000313" key="20">
    <source>
        <dbReference type="Proteomes" id="UP000013232"/>
    </source>
</evidence>
<evidence type="ECO:0000256" key="9">
    <source>
        <dbReference type="ARBA" id="ARBA00023065"/>
    </source>
</evidence>
<evidence type="ECO:0000256" key="8">
    <source>
        <dbReference type="ARBA" id="ARBA00023004"/>
    </source>
</evidence>
<dbReference type="InterPro" id="IPR010105">
    <property type="entry name" value="TonB_sidphr_rcpt"/>
</dbReference>
<evidence type="ECO:0000256" key="10">
    <source>
        <dbReference type="ARBA" id="ARBA00023077"/>
    </source>
</evidence>
<keyword evidence="20" id="KW-1185">Reference proteome</keyword>
<dbReference type="CDD" id="cd01347">
    <property type="entry name" value="ligand_gated_channel"/>
    <property type="match status" value="1"/>
</dbReference>
<dbReference type="NCBIfam" id="TIGR01783">
    <property type="entry name" value="TonB-siderophor"/>
    <property type="match status" value="1"/>
</dbReference>
<dbReference type="Pfam" id="PF07715">
    <property type="entry name" value="Plug"/>
    <property type="match status" value="1"/>
</dbReference>
<dbReference type="InterPro" id="IPR036942">
    <property type="entry name" value="Beta-barrel_TonB_sf"/>
</dbReference>
<dbReference type="GO" id="GO:0009279">
    <property type="term" value="C:cell outer membrane"/>
    <property type="evidence" value="ECO:0007669"/>
    <property type="project" value="UniProtKB-SubCell"/>
</dbReference>
<dbReference type="Proteomes" id="UP000013232">
    <property type="component" value="Unassembled WGS sequence"/>
</dbReference>
<gene>
    <name evidence="19" type="ORF">C666_08130</name>
</gene>
<keyword evidence="12 19" id="KW-0675">Receptor</keyword>
<keyword evidence="6 14" id="KW-0812">Transmembrane</keyword>
<reference evidence="19 20" key="1">
    <citation type="submission" date="2012-09" db="EMBL/GenBank/DDBJ databases">
        <title>Draft Genome Sequences of 6 Strains from Genus Thauera.</title>
        <authorList>
            <person name="Liu B."/>
            <person name="Shapleigh J.P."/>
            <person name="Frostegard A.H."/>
        </authorList>
    </citation>
    <scope>NUCLEOTIDE SEQUENCE [LARGE SCALE GENOMIC DNA]</scope>
    <source>
        <strain evidence="20">47Lol / DSM 12138</strain>
    </source>
</reference>
<keyword evidence="7" id="KW-0732">Signal</keyword>
<dbReference type="PROSITE" id="PS52016">
    <property type="entry name" value="TONB_DEPENDENT_REC_3"/>
    <property type="match status" value="1"/>
</dbReference>
<evidence type="ECO:0000259" key="17">
    <source>
        <dbReference type="Pfam" id="PF00593"/>
    </source>
</evidence>
<evidence type="ECO:0000256" key="14">
    <source>
        <dbReference type="PROSITE-ProRule" id="PRU01360"/>
    </source>
</evidence>
<proteinExistence type="inferred from homology"/>
<evidence type="ECO:0000256" key="1">
    <source>
        <dbReference type="ARBA" id="ARBA00004571"/>
    </source>
</evidence>